<dbReference type="NCBIfam" id="TIGR02532">
    <property type="entry name" value="IV_pilin_GFxxxE"/>
    <property type="match status" value="1"/>
</dbReference>
<gene>
    <name evidence="3" type="ORF">LOC68_15600</name>
</gene>
<protein>
    <submittedName>
        <fullName evidence="3">DUF1559 domain-containing protein</fullName>
    </submittedName>
</protein>
<dbReference type="PANTHER" id="PTHR30093">
    <property type="entry name" value="GENERAL SECRETION PATHWAY PROTEIN G"/>
    <property type="match status" value="1"/>
</dbReference>
<evidence type="ECO:0000313" key="3">
    <source>
        <dbReference type="EMBL" id="MCC9629814.1"/>
    </source>
</evidence>
<reference evidence="3" key="1">
    <citation type="submission" date="2021-11" db="EMBL/GenBank/DDBJ databases">
        <title>Genome sequence.</title>
        <authorList>
            <person name="Sun Q."/>
        </authorList>
    </citation>
    <scope>NUCLEOTIDE SEQUENCE</scope>
    <source>
        <strain evidence="3">JC732</strain>
    </source>
</reference>
<proteinExistence type="predicted"/>
<dbReference type="PANTHER" id="PTHR30093:SF2">
    <property type="entry name" value="TYPE II SECRETION SYSTEM PROTEIN H"/>
    <property type="match status" value="1"/>
</dbReference>
<feature type="domain" description="DUF1559" evidence="2">
    <location>
        <begin position="38"/>
        <end position="281"/>
    </location>
</feature>
<dbReference type="InterPro" id="IPR045584">
    <property type="entry name" value="Pilin-like"/>
</dbReference>
<feature type="transmembrane region" description="Helical" evidence="1">
    <location>
        <begin position="12"/>
        <end position="37"/>
    </location>
</feature>
<dbReference type="NCBIfam" id="TIGR04294">
    <property type="entry name" value="pre_pil_HX9DG"/>
    <property type="match status" value="1"/>
</dbReference>
<name>A0A9X1MNA4_9BACT</name>
<comment type="caution">
    <text evidence="3">The sequence shown here is derived from an EMBL/GenBank/DDBJ whole genome shotgun (WGS) entry which is preliminary data.</text>
</comment>
<evidence type="ECO:0000259" key="2">
    <source>
        <dbReference type="Pfam" id="PF07596"/>
    </source>
</evidence>
<evidence type="ECO:0000313" key="4">
    <source>
        <dbReference type="Proteomes" id="UP001139103"/>
    </source>
</evidence>
<keyword evidence="1" id="KW-0812">Transmembrane</keyword>
<organism evidence="3 4">
    <name type="scientific">Blastopirellula sediminis</name>
    <dbReference type="NCBI Taxonomy" id="2894196"/>
    <lineage>
        <taxon>Bacteria</taxon>
        <taxon>Pseudomonadati</taxon>
        <taxon>Planctomycetota</taxon>
        <taxon>Planctomycetia</taxon>
        <taxon>Pirellulales</taxon>
        <taxon>Pirellulaceae</taxon>
        <taxon>Blastopirellula</taxon>
    </lineage>
</organism>
<dbReference type="SUPFAM" id="SSF54523">
    <property type="entry name" value="Pili subunits"/>
    <property type="match status" value="1"/>
</dbReference>
<accession>A0A9X1MNA4</accession>
<keyword evidence="1" id="KW-0472">Membrane</keyword>
<dbReference type="Pfam" id="PF07596">
    <property type="entry name" value="SBP_bac_10"/>
    <property type="match status" value="1"/>
</dbReference>
<dbReference type="PROSITE" id="PS00409">
    <property type="entry name" value="PROKAR_NTER_METHYL"/>
    <property type="match status" value="1"/>
</dbReference>
<keyword evidence="1" id="KW-1133">Transmembrane helix</keyword>
<dbReference type="RefSeq" id="WP_230220407.1">
    <property type="nucleotide sequence ID" value="NZ_JAJKFT010000010.1"/>
</dbReference>
<dbReference type="Proteomes" id="UP001139103">
    <property type="component" value="Unassembled WGS sequence"/>
</dbReference>
<dbReference type="Pfam" id="PF07963">
    <property type="entry name" value="N_methyl"/>
    <property type="match status" value="1"/>
</dbReference>
<sequence length="299" mass="32360">MRRSNPLFPKNSGFTLVELLVVIAIIGVLIALLLPAVQQAREAARRMQCTNNLKQLALALHNYHDVNQNFPMAAAHGSGRISVQFRLLPYIEQQNLYDQAEYTADYHANVDLAKTRIDGFLCPSGTSEISARSTSVGDEPDAYTTHYYGNAGPIGTNTLTGAAYQQVASSFGAVSQEGVFAALKCYSFRDLLDGTSNTIGFGELSYNKYANYRAWTRGAYQYDATNLALLGTKTHSQPINYGKNGASMSFNAAGYGSEHPGGANFGMMDGSVRFVAQTVDMNIYRGLASRAGGEVNSLD</sequence>
<keyword evidence="4" id="KW-1185">Reference proteome</keyword>
<dbReference type="InterPro" id="IPR027558">
    <property type="entry name" value="Pre_pil_HX9DG_C"/>
</dbReference>
<dbReference type="InterPro" id="IPR011453">
    <property type="entry name" value="DUF1559"/>
</dbReference>
<dbReference type="InterPro" id="IPR012902">
    <property type="entry name" value="N_methyl_site"/>
</dbReference>
<dbReference type="AlphaFoldDB" id="A0A9X1MNA4"/>
<dbReference type="EMBL" id="JAJKFT010000010">
    <property type="protein sequence ID" value="MCC9629814.1"/>
    <property type="molecule type" value="Genomic_DNA"/>
</dbReference>
<evidence type="ECO:0000256" key="1">
    <source>
        <dbReference type="SAM" id="Phobius"/>
    </source>
</evidence>
<dbReference type="Gene3D" id="3.30.700.10">
    <property type="entry name" value="Glycoprotein, Type 4 Pilin"/>
    <property type="match status" value="1"/>
</dbReference>